<dbReference type="Pfam" id="PF21365">
    <property type="entry name" value="Glyco_hydro_31_3rd"/>
    <property type="match status" value="1"/>
</dbReference>
<proteinExistence type="inferred from homology"/>
<dbReference type="Proteomes" id="UP000245647">
    <property type="component" value="Unassembled WGS sequence"/>
</dbReference>
<dbReference type="PANTHER" id="PTHR43863:SF2">
    <property type="entry name" value="MALTASE-GLUCOAMYLASE"/>
    <property type="match status" value="1"/>
</dbReference>
<dbReference type="Gene3D" id="3.20.20.80">
    <property type="entry name" value="Glycosidases"/>
    <property type="match status" value="1"/>
</dbReference>
<sequence length="783" mass="89361">MKTRFTIIFFVLLHFCSFSRGQEIIRLQNGNYAKIELCTPSILRVRINASGKFPVSLMERYEIVRKDWQAVKSKQRKTNDQYVIETDSLLFRMSLKDGTAALERKGQLKTLVDSIAVKFIPGRNKVADLLNHEFSKDSLTAGGIIGDSVKKETAAVINYQDSLSALLSFSLKKDERFYGLGSGNRESIQRRGHIGRMWVQYQRSEAPVPFIMSNKGWGVFYNTTKLHYFDVGKFNPDVMQVYEPDQKDADYFLFSGPDMPSVLKQYTLLTGKSYVLPRWAYGLAFGSNTMENQFTVLENTARFRSEKIPCDIYWLEPQWMAKWYDFSTSKDWNKDKFVAELAWTKSSDPLFITRLSDMGMKLALWLCVDHDFSIEEEDRIKARNGAALSGQEHWFDHLRKFLDQGVRGFKLDPSRTLDLHAGMNYYNGLNDRQMHNLNQVLLVKNMQEMTKDHLGTRTFHHYCGGYSGIQRFGASTLGDNGGRAETLYDVFNLGMSGHSNTTCDVLEGVYPLLPGIHMGFFLPWVQINSWAYIFHPFYFSEKDKQAFRFYDQLRYQLIPYIYSNALLAHESGMPMVRPMPLVYPEEERFANSSRQFFFGENFLVGAFTDSIDLPRGKWIDFWSGKTVEGGRKIVCRLPEQAGGPLFIKPGAIIPFQEAVQYLGPKPAGVLTLKIYPSGKSSFTLLEDDGESYGYEKGAVARTLFTCDQAAGSTRFVVSAAKGSFPGIRDKRTYNLEFNNVNQFKYAKLNNNTLAGGVTFDRKKGVVKVSFVADSDKSYVVELF</sequence>
<dbReference type="Pfam" id="PF17137">
    <property type="entry name" value="DUF5110"/>
    <property type="match status" value="1"/>
</dbReference>
<dbReference type="PANTHER" id="PTHR43863">
    <property type="entry name" value="HYDROLASE, PUTATIVE (AFU_ORTHOLOGUE AFUA_1G03140)-RELATED"/>
    <property type="match status" value="1"/>
</dbReference>
<evidence type="ECO:0000259" key="3">
    <source>
        <dbReference type="Pfam" id="PF01055"/>
    </source>
</evidence>
<evidence type="ECO:0000259" key="6">
    <source>
        <dbReference type="Pfam" id="PF21365"/>
    </source>
</evidence>
<keyword evidence="2" id="KW-0326">Glycosidase</keyword>
<evidence type="ECO:0000313" key="7">
    <source>
        <dbReference type="EMBL" id="PWG79949.1"/>
    </source>
</evidence>
<keyword evidence="2" id="KW-0378">Hydrolase</keyword>
<dbReference type="InterPro" id="IPR013780">
    <property type="entry name" value="Glyco_hydro_b"/>
</dbReference>
<gene>
    <name evidence="7" type="ORF">DDR33_14205</name>
</gene>
<organism evidence="7 8">
    <name type="scientific">Pararcticibacter amylolyticus</name>
    <dbReference type="NCBI Taxonomy" id="2173175"/>
    <lineage>
        <taxon>Bacteria</taxon>
        <taxon>Pseudomonadati</taxon>
        <taxon>Bacteroidota</taxon>
        <taxon>Sphingobacteriia</taxon>
        <taxon>Sphingobacteriales</taxon>
        <taxon>Sphingobacteriaceae</taxon>
        <taxon>Pararcticibacter</taxon>
    </lineage>
</organism>
<dbReference type="GO" id="GO:0030246">
    <property type="term" value="F:carbohydrate binding"/>
    <property type="evidence" value="ECO:0007669"/>
    <property type="project" value="InterPro"/>
</dbReference>
<evidence type="ECO:0000259" key="5">
    <source>
        <dbReference type="Pfam" id="PF17137"/>
    </source>
</evidence>
<protein>
    <recommendedName>
        <fullName evidence="9">Alpha-glucosidase</fullName>
    </recommendedName>
</protein>
<feature type="domain" description="Glycosyl hydrolase family 31 C-terminal" evidence="6">
    <location>
        <begin position="572"/>
        <end position="653"/>
    </location>
</feature>
<dbReference type="SUPFAM" id="SSF51445">
    <property type="entry name" value="(Trans)glycosidases"/>
    <property type="match status" value="1"/>
</dbReference>
<evidence type="ECO:0008006" key="9">
    <source>
        <dbReference type="Google" id="ProtNLM"/>
    </source>
</evidence>
<dbReference type="InterPro" id="IPR000322">
    <property type="entry name" value="Glyco_hydro_31_TIM"/>
</dbReference>
<dbReference type="OrthoDB" id="176168at2"/>
<dbReference type="EMBL" id="QEAS01000011">
    <property type="protein sequence ID" value="PWG79949.1"/>
    <property type="molecule type" value="Genomic_DNA"/>
</dbReference>
<dbReference type="InterPro" id="IPR048395">
    <property type="entry name" value="Glyco_hydro_31_C"/>
</dbReference>
<evidence type="ECO:0000256" key="2">
    <source>
        <dbReference type="RuleBase" id="RU361185"/>
    </source>
</evidence>
<dbReference type="InterPro" id="IPR051816">
    <property type="entry name" value="Glycosyl_Hydrolase_31"/>
</dbReference>
<dbReference type="Gene3D" id="2.60.40.1180">
    <property type="entry name" value="Golgi alpha-mannosidase II"/>
    <property type="match status" value="2"/>
</dbReference>
<evidence type="ECO:0000256" key="1">
    <source>
        <dbReference type="ARBA" id="ARBA00007806"/>
    </source>
</evidence>
<dbReference type="AlphaFoldDB" id="A0A2U2PFN9"/>
<dbReference type="SUPFAM" id="SSF51011">
    <property type="entry name" value="Glycosyl hydrolase domain"/>
    <property type="match status" value="1"/>
</dbReference>
<dbReference type="InterPro" id="IPR017853">
    <property type="entry name" value="GH"/>
</dbReference>
<dbReference type="CDD" id="cd14752">
    <property type="entry name" value="GH31_N"/>
    <property type="match status" value="1"/>
</dbReference>
<dbReference type="InterPro" id="IPR025887">
    <property type="entry name" value="Glyco_hydro_31_N_dom"/>
</dbReference>
<comment type="caution">
    <text evidence="7">The sequence shown here is derived from an EMBL/GenBank/DDBJ whole genome shotgun (WGS) entry which is preliminary data.</text>
</comment>
<evidence type="ECO:0000259" key="4">
    <source>
        <dbReference type="Pfam" id="PF13802"/>
    </source>
</evidence>
<comment type="similarity">
    <text evidence="1 2">Belongs to the glycosyl hydrolase 31 family.</text>
</comment>
<dbReference type="GO" id="GO:0004553">
    <property type="term" value="F:hydrolase activity, hydrolyzing O-glycosyl compounds"/>
    <property type="evidence" value="ECO:0007669"/>
    <property type="project" value="InterPro"/>
</dbReference>
<dbReference type="InterPro" id="IPR011013">
    <property type="entry name" value="Gal_mutarotase_sf_dom"/>
</dbReference>
<dbReference type="Gene3D" id="2.60.40.1760">
    <property type="entry name" value="glycosyl hydrolase (family 31)"/>
    <property type="match status" value="1"/>
</dbReference>
<dbReference type="Pfam" id="PF01055">
    <property type="entry name" value="Glyco_hydro_31_2nd"/>
    <property type="match status" value="1"/>
</dbReference>
<dbReference type="GO" id="GO:0005975">
    <property type="term" value="P:carbohydrate metabolic process"/>
    <property type="evidence" value="ECO:0007669"/>
    <property type="project" value="InterPro"/>
</dbReference>
<keyword evidence="8" id="KW-1185">Reference proteome</keyword>
<reference evidence="7 8" key="1">
    <citation type="submission" date="2018-04" db="EMBL/GenBank/DDBJ databases">
        <title>Pedobacter chongqingensis sp. nov., isolated from a rottenly hemp rope.</title>
        <authorList>
            <person name="Cai Y."/>
        </authorList>
    </citation>
    <scope>NUCLEOTIDE SEQUENCE [LARGE SCALE GENOMIC DNA]</scope>
    <source>
        <strain evidence="7 8">FJ4-8</strain>
    </source>
</reference>
<feature type="domain" description="Glycoside hydrolase family 31 N-terminal" evidence="4">
    <location>
        <begin position="34"/>
        <end position="230"/>
    </location>
</feature>
<feature type="domain" description="DUF5110" evidence="5">
    <location>
        <begin position="670"/>
        <end position="739"/>
    </location>
</feature>
<dbReference type="RefSeq" id="WP_109416466.1">
    <property type="nucleotide sequence ID" value="NZ_QEAS01000011.1"/>
</dbReference>
<feature type="domain" description="Glycoside hydrolase family 31 TIM barrel" evidence="3">
    <location>
        <begin position="275"/>
        <end position="563"/>
    </location>
</feature>
<evidence type="ECO:0000313" key="8">
    <source>
        <dbReference type="Proteomes" id="UP000245647"/>
    </source>
</evidence>
<dbReference type="InterPro" id="IPR033403">
    <property type="entry name" value="DUF5110"/>
</dbReference>
<dbReference type="Pfam" id="PF13802">
    <property type="entry name" value="Gal_mutarotas_2"/>
    <property type="match status" value="1"/>
</dbReference>
<dbReference type="SUPFAM" id="SSF74650">
    <property type="entry name" value="Galactose mutarotase-like"/>
    <property type="match status" value="1"/>
</dbReference>
<name>A0A2U2PFN9_9SPHI</name>
<accession>A0A2U2PFN9</accession>